<dbReference type="GO" id="GO:0007062">
    <property type="term" value="P:sister chromatid cohesion"/>
    <property type="evidence" value="ECO:0007669"/>
    <property type="project" value="InterPro"/>
</dbReference>
<feature type="compositionally biased region" description="Polar residues" evidence="7">
    <location>
        <begin position="416"/>
        <end position="425"/>
    </location>
</feature>
<feature type="domain" description="Rad21/Rec8-like protein N-terminal" evidence="9">
    <location>
        <begin position="2"/>
        <end position="100"/>
    </location>
</feature>
<evidence type="ECO:0000259" key="8">
    <source>
        <dbReference type="Pfam" id="PF04824"/>
    </source>
</evidence>
<dbReference type="InterPro" id="IPR036390">
    <property type="entry name" value="WH_DNA-bd_sf"/>
</dbReference>
<proteinExistence type="inferred from homology"/>
<gene>
    <name evidence="10" type="ORF">XNOV1_A035570</name>
</gene>
<evidence type="ECO:0000256" key="7">
    <source>
        <dbReference type="SAM" id="MobiDB-lite"/>
    </source>
</evidence>
<dbReference type="GO" id="GO:1990414">
    <property type="term" value="P:replication-born double-strand break repair via sister chromatid exchange"/>
    <property type="evidence" value="ECO:0007669"/>
    <property type="project" value="TreeGrafter"/>
</dbReference>
<dbReference type="GO" id="GO:0005634">
    <property type="term" value="C:nucleus"/>
    <property type="evidence" value="ECO:0007669"/>
    <property type="project" value="UniProtKB-SubCell"/>
</dbReference>
<feature type="domain" description="Rad21/Rec8-like protein C-terminal eukaryotic" evidence="8">
    <location>
        <begin position="482"/>
        <end position="534"/>
    </location>
</feature>
<dbReference type="EMBL" id="OY660885">
    <property type="protein sequence ID" value="CAJ1084651.1"/>
    <property type="molecule type" value="Genomic_DNA"/>
</dbReference>
<evidence type="ECO:0000313" key="10">
    <source>
        <dbReference type="EMBL" id="CAJ1084651.1"/>
    </source>
</evidence>
<dbReference type="GO" id="GO:0003682">
    <property type="term" value="F:chromatin binding"/>
    <property type="evidence" value="ECO:0007669"/>
    <property type="project" value="TreeGrafter"/>
</dbReference>
<organism evidence="10 11">
    <name type="scientific">Xyrichtys novacula</name>
    <name type="common">Pearly razorfish</name>
    <name type="synonym">Hemipteronotus novacula</name>
    <dbReference type="NCBI Taxonomy" id="13765"/>
    <lineage>
        <taxon>Eukaryota</taxon>
        <taxon>Metazoa</taxon>
        <taxon>Chordata</taxon>
        <taxon>Craniata</taxon>
        <taxon>Vertebrata</taxon>
        <taxon>Euteleostomi</taxon>
        <taxon>Actinopterygii</taxon>
        <taxon>Neopterygii</taxon>
        <taxon>Teleostei</taxon>
        <taxon>Neoteleostei</taxon>
        <taxon>Acanthomorphata</taxon>
        <taxon>Eupercaria</taxon>
        <taxon>Labriformes</taxon>
        <taxon>Labridae</taxon>
        <taxon>Xyrichtys</taxon>
    </lineage>
</organism>
<dbReference type="InterPro" id="IPR006910">
    <property type="entry name" value="Rad21_Rec8_N"/>
</dbReference>
<dbReference type="Pfam" id="PF04825">
    <property type="entry name" value="Rad21_Rec8_N"/>
    <property type="match status" value="1"/>
</dbReference>
<dbReference type="InterPro" id="IPR039781">
    <property type="entry name" value="Rad21/Rec8-like"/>
</dbReference>
<name>A0AAV1HFH6_XYRNO</name>
<accession>A0AAV1HFH6</accession>
<comment type="similarity">
    <text evidence="3">Belongs to the rad21 family.</text>
</comment>
<dbReference type="AlphaFoldDB" id="A0AAV1HFH6"/>
<reference evidence="10" key="1">
    <citation type="submission" date="2023-08" db="EMBL/GenBank/DDBJ databases">
        <authorList>
            <person name="Alioto T."/>
            <person name="Alioto T."/>
            <person name="Gomez Garrido J."/>
        </authorList>
    </citation>
    <scope>NUCLEOTIDE SEQUENCE</scope>
</reference>
<evidence type="ECO:0000256" key="6">
    <source>
        <dbReference type="ARBA" id="ARBA00023242"/>
    </source>
</evidence>
<keyword evidence="4" id="KW-0158">Chromosome</keyword>
<evidence type="ECO:0000256" key="5">
    <source>
        <dbReference type="ARBA" id="ARBA00022829"/>
    </source>
</evidence>
<keyword evidence="6" id="KW-0539">Nucleus</keyword>
<dbReference type="PANTHER" id="PTHR12585:SF54">
    <property type="entry name" value="RAD21 COHESIN COMPLEX COMPONENT LIKE 1 ISOFORM X1"/>
    <property type="match status" value="1"/>
</dbReference>
<evidence type="ECO:0000256" key="1">
    <source>
        <dbReference type="ARBA" id="ARBA00004123"/>
    </source>
</evidence>
<feature type="region of interest" description="Disordered" evidence="7">
    <location>
        <begin position="400"/>
        <end position="431"/>
    </location>
</feature>
<evidence type="ECO:0000256" key="3">
    <source>
        <dbReference type="ARBA" id="ARBA00009870"/>
    </source>
</evidence>
<dbReference type="InterPro" id="IPR006909">
    <property type="entry name" value="Rad21/Rec8_C_eu"/>
</dbReference>
<sequence>MMFYTLLFTTKRGPLAKIWLAAHWERKLTKAHVYECNLETSIRDIISPKMKIGLRTSGHLLIGVVRIYSKKAKYLLADCNEALLKIKIAFRPGQTDMPVEGLVATIKAITLIEDFTEFDSQMPALNSMDVVDHFSLNQSRTEDITIKEDFGNSFQMDFGNKSSSNEDELLDTSFQSLAKQEDAFGDEDRMVDLLDFLTNSSDPSEFINLVREAPQNENHEISALNDQQDTSRMEIETPLQTETSLLGIEESAFALEPVAITPNSERTKGKRKRKLMVDQTKELTREFMIKQLSDYSDLVSQLDMAPPTLQLMQWRESGGADKLFSQPCSSMVAPQMKELFVKSVALKRVNNVHEEAEFMRQGGQEAQRDISAITTESISVADSLIDPEQPNTSELTVLADTSDSHWEKRPKRAQVVNRSESTQPDLPSEDSMFVHPSGMEQTTQSSSLLSQSMLESQDFEERKITRRAQKLLDTLRSQSNSSTTFSLEALCKGGSRWRAVTTFFCFLVLKKQRAIELYQRAPYEDIFATPGAKFCD</sequence>
<keyword evidence="5" id="KW-0159">Chromosome partition</keyword>
<protein>
    <submittedName>
        <fullName evidence="10">Double-strand-break repair protein rad21-like protein 1</fullName>
    </submittedName>
</protein>
<dbReference type="InterPro" id="IPR023093">
    <property type="entry name" value="ScpA-like_C"/>
</dbReference>
<dbReference type="Pfam" id="PF04824">
    <property type="entry name" value="Rad21_Rec8"/>
    <property type="match status" value="1"/>
</dbReference>
<comment type="subcellular location">
    <subcellularLocation>
        <location evidence="2">Chromosome</location>
    </subcellularLocation>
    <subcellularLocation>
        <location evidence="1">Nucleus</location>
    </subcellularLocation>
</comment>
<evidence type="ECO:0000313" key="11">
    <source>
        <dbReference type="Proteomes" id="UP001178508"/>
    </source>
</evidence>
<dbReference type="PANTHER" id="PTHR12585">
    <property type="entry name" value="SCC1 / RAD21 FAMILY MEMBER"/>
    <property type="match status" value="1"/>
</dbReference>
<dbReference type="GO" id="GO:0008278">
    <property type="term" value="C:cohesin complex"/>
    <property type="evidence" value="ECO:0007669"/>
    <property type="project" value="InterPro"/>
</dbReference>
<dbReference type="Gene3D" id="1.10.10.580">
    <property type="entry name" value="Structural maintenance of chromosome 1. Chain E"/>
    <property type="match status" value="1"/>
</dbReference>
<dbReference type="CDD" id="cd21792">
    <property type="entry name" value="Rad21_Rec8_M_NXP1-like"/>
    <property type="match status" value="1"/>
</dbReference>
<dbReference type="InterPro" id="IPR049589">
    <property type="entry name" value="NXP1_M-like"/>
</dbReference>
<evidence type="ECO:0000256" key="4">
    <source>
        <dbReference type="ARBA" id="ARBA00022454"/>
    </source>
</evidence>
<evidence type="ECO:0000256" key="2">
    <source>
        <dbReference type="ARBA" id="ARBA00004286"/>
    </source>
</evidence>
<evidence type="ECO:0000259" key="9">
    <source>
        <dbReference type="Pfam" id="PF04825"/>
    </source>
</evidence>
<dbReference type="SUPFAM" id="SSF46785">
    <property type="entry name" value="Winged helix' DNA-binding domain"/>
    <property type="match status" value="1"/>
</dbReference>
<keyword evidence="11" id="KW-1185">Reference proteome</keyword>
<dbReference type="Proteomes" id="UP001178508">
    <property type="component" value="Chromosome 22"/>
</dbReference>
<dbReference type="GO" id="GO:0007059">
    <property type="term" value="P:chromosome segregation"/>
    <property type="evidence" value="ECO:0007669"/>
    <property type="project" value="UniProtKB-KW"/>
</dbReference>